<gene>
    <name evidence="3" type="ORF">CXB51_025137</name>
</gene>
<name>A0A8J6CM61_9ROSI</name>
<dbReference type="InterPro" id="IPR000157">
    <property type="entry name" value="TIR_dom"/>
</dbReference>
<sequence>MASSSSRQIRHQVFSSFRGEDTRLNFTSHLLKALKDMGVNVVFDEEKLEKGEQLSKALSQAIATSNLSIIVLSVNYASSKSCLAEVSDIIDRKNTQGHIVLPIFYHVDPSHVRNIGGSFQISFEEHESKRLVDEVKRWKAAFAEVGKLKGWHIDGGKLDRPEAEYIKDIIEYVTEKLTNSRSKSASDELVGLDYQKNMILRLIERKDCRAIGLWGIGGITKTPLVDDVHKEDSPKSGDCNDFHQNVSENIEKQEKRSLRNDLFSKLLNEEICIDTLLIGPSFIQEKLNNKEGFKRKQDRVFTGLVTLQVGKWNTSLPIKQNPHMLLLMPFQAKGNDIEGNRNAESIMLDEQTLQRDLQITIEEENYAEAAKIKDDLRVLHEDSKALVLIANFGFYDAFRRGDLAMMQNLWVKGDDVCCVHPGGNGISGYDSIMKSWKIVWMNFEFPLEIKLKNVRVHVRGDFGYVTCMEFVKTTKGSNWGSQFFVSSKWNPLSFRKMPHMKAKKLTHNRKLILIRPLNRGILLEIARWWLAMACEDGAILDLDAVSNGNNDDEQLIDDAFRAHGNSLLPLGYKRDIASPSELRAEYTENEDSLALSNISGSGIELMVFIVLSVWAET</sequence>
<dbReference type="SMART" id="SM00255">
    <property type="entry name" value="TIR"/>
    <property type="match status" value="1"/>
</dbReference>
<dbReference type="SUPFAM" id="SSF52200">
    <property type="entry name" value="Toll/Interleukin receptor TIR domain"/>
    <property type="match status" value="1"/>
</dbReference>
<dbReference type="PANTHER" id="PTHR34957:SF1">
    <property type="entry name" value="NUCLEAR TRANSPORT FACTOR 2 (NTF2) FAMILY PROTEIN"/>
    <property type="match status" value="1"/>
</dbReference>
<comment type="caution">
    <text evidence="3">The sequence shown here is derived from an EMBL/GenBank/DDBJ whole genome shotgun (WGS) entry which is preliminary data.</text>
</comment>
<dbReference type="EMBL" id="JAHUZN010000010">
    <property type="protein sequence ID" value="KAG8480082.1"/>
    <property type="molecule type" value="Genomic_DNA"/>
</dbReference>
<dbReference type="Pfam" id="PF13474">
    <property type="entry name" value="SnoaL_3"/>
    <property type="match status" value="1"/>
</dbReference>
<evidence type="ECO:0000256" key="1">
    <source>
        <dbReference type="ARBA" id="ARBA00023027"/>
    </source>
</evidence>
<dbReference type="OrthoDB" id="2335338at2759"/>
<evidence type="ECO:0000313" key="3">
    <source>
        <dbReference type="EMBL" id="KAG8480082.1"/>
    </source>
</evidence>
<dbReference type="InterPro" id="IPR037401">
    <property type="entry name" value="SnoaL-like"/>
</dbReference>
<dbReference type="InterPro" id="IPR035897">
    <property type="entry name" value="Toll_tir_struct_dom_sf"/>
</dbReference>
<keyword evidence="1" id="KW-0520">NAD</keyword>
<evidence type="ECO:0000259" key="2">
    <source>
        <dbReference type="PROSITE" id="PS50104"/>
    </source>
</evidence>
<dbReference type="PROSITE" id="PS50104">
    <property type="entry name" value="TIR"/>
    <property type="match status" value="1"/>
</dbReference>
<organism evidence="3 4">
    <name type="scientific">Gossypium anomalum</name>
    <dbReference type="NCBI Taxonomy" id="47600"/>
    <lineage>
        <taxon>Eukaryota</taxon>
        <taxon>Viridiplantae</taxon>
        <taxon>Streptophyta</taxon>
        <taxon>Embryophyta</taxon>
        <taxon>Tracheophyta</taxon>
        <taxon>Spermatophyta</taxon>
        <taxon>Magnoliopsida</taxon>
        <taxon>eudicotyledons</taxon>
        <taxon>Gunneridae</taxon>
        <taxon>Pentapetalae</taxon>
        <taxon>rosids</taxon>
        <taxon>malvids</taxon>
        <taxon>Malvales</taxon>
        <taxon>Malvaceae</taxon>
        <taxon>Malvoideae</taxon>
        <taxon>Gossypium</taxon>
    </lineage>
</organism>
<dbReference type="AlphaFoldDB" id="A0A8J6CM61"/>
<dbReference type="GO" id="GO:0007165">
    <property type="term" value="P:signal transduction"/>
    <property type="evidence" value="ECO:0007669"/>
    <property type="project" value="InterPro"/>
</dbReference>
<reference evidence="3 4" key="1">
    <citation type="journal article" date="2021" name="bioRxiv">
        <title>The Gossypium anomalum genome as a resource for cotton improvement and evolutionary analysis of hybrid incompatibility.</title>
        <authorList>
            <person name="Grover C.E."/>
            <person name="Yuan D."/>
            <person name="Arick M.A."/>
            <person name="Miller E.R."/>
            <person name="Hu G."/>
            <person name="Peterson D.G."/>
            <person name="Wendel J.F."/>
            <person name="Udall J.A."/>
        </authorList>
    </citation>
    <scope>NUCLEOTIDE SEQUENCE [LARGE SCALE GENOMIC DNA]</scope>
    <source>
        <strain evidence="3">JFW-Udall</strain>
        <tissue evidence="3">Leaf</tissue>
    </source>
</reference>
<dbReference type="InterPro" id="IPR032710">
    <property type="entry name" value="NTF2-like_dom_sf"/>
</dbReference>
<dbReference type="PANTHER" id="PTHR34957">
    <property type="entry name" value="NUCLEAR TRANSPORT FACTOR 2 (NTF2) FAMILY PROTEIN"/>
    <property type="match status" value="1"/>
</dbReference>
<proteinExistence type="predicted"/>
<dbReference type="SUPFAM" id="SSF54427">
    <property type="entry name" value="NTF2-like"/>
    <property type="match status" value="1"/>
</dbReference>
<dbReference type="Pfam" id="PF01582">
    <property type="entry name" value="TIR"/>
    <property type="match status" value="1"/>
</dbReference>
<dbReference type="Gene3D" id="3.10.450.50">
    <property type="match status" value="1"/>
</dbReference>
<dbReference type="Proteomes" id="UP000701853">
    <property type="component" value="Chromosome 10"/>
</dbReference>
<accession>A0A8J6CM61</accession>
<evidence type="ECO:0000313" key="4">
    <source>
        <dbReference type="Proteomes" id="UP000701853"/>
    </source>
</evidence>
<dbReference type="Gene3D" id="3.40.50.10140">
    <property type="entry name" value="Toll/interleukin-1 receptor homology (TIR) domain"/>
    <property type="match status" value="1"/>
</dbReference>
<protein>
    <recommendedName>
        <fullName evidence="2">TIR domain-containing protein</fullName>
    </recommendedName>
</protein>
<keyword evidence="4" id="KW-1185">Reference proteome</keyword>
<feature type="domain" description="TIR" evidence="2">
    <location>
        <begin position="9"/>
        <end position="177"/>
    </location>
</feature>
<dbReference type="FunFam" id="3.40.50.10140:FF:000007">
    <property type="entry name" value="Disease resistance protein (TIR-NBS-LRR class)"/>
    <property type="match status" value="1"/>
</dbReference>